<name>A0A834WC50_9FABA</name>
<gene>
    <name evidence="1" type="ORF">G2W53_034687</name>
</gene>
<protein>
    <submittedName>
        <fullName evidence="1">Uncharacterized protein</fullName>
    </submittedName>
</protein>
<evidence type="ECO:0000313" key="2">
    <source>
        <dbReference type="Proteomes" id="UP000634136"/>
    </source>
</evidence>
<sequence>MALHLLIKGCVIAYGLRLRGIEEAHSHSRTQLP</sequence>
<reference evidence="1" key="1">
    <citation type="submission" date="2020-09" db="EMBL/GenBank/DDBJ databases">
        <title>Genome-Enabled Discovery of Anthraquinone Biosynthesis in Senna tora.</title>
        <authorList>
            <person name="Kang S.-H."/>
            <person name="Pandey R.P."/>
            <person name="Lee C.-M."/>
            <person name="Sim J.-S."/>
            <person name="Jeong J.-T."/>
            <person name="Choi B.-S."/>
            <person name="Jung M."/>
            <person name="Ginzburg D."/>
            <person name="Zhao K."/>
            <person name="Won S.Y."/>
            <person name="Oh T.-J."/>
            <person name="Yu Y."/>
            <person name="Kim N.-H."/>
            <person name="Lee O.R."/>
            <person name="Lee T.-H."/>
            <person name="Bashyal P."/>
            <person name="Kim T.-S."/>
            <person name="Lee W.-H."/>
            <person name="Kawkins C."/>
            <person name="Kim C.-K."/>
            <person name="Kim J.S."/>
            <person name="Ahn B.O."/>
            <person name="Rhee S.Y."/>
            <person name="Sohng J.K."/>
        </authorList>
    </citation>
    <scope>NUCLEOTIDE SEQUENCE</scope>
    <source>
        <tissue evidence="1">Leaf</tissue>
    </source>
</reference>
<evidence type="ECO:0000313" key="1">
    <source>
        <dbReference type="EMBL" id="KAF7813711.1"/>
    </source>
</evidence>
<dbReference type="AlphaFoldDB" id="A0A834WC50"/>
<proteinExistence type="predicted"/>
<dbReference type="EMBL" id="JAAIUW010000010">
    <property type="protein sequence ID" value="KAF7813711.1"/>
    <property type="molecule type" value="Genomic_DNA"/>
</dbReference>
<accession>A0A834WC50</accession>
<organism evidence="1 2">
    <name type="scientific">Senna tora</name>
    <dbReference type="NCBI Taxonomy" id="362788"/>
    <lineage>
        <taxon>Eukaryota</taxon>
        <taxon>Viridiplantae</taxon>
        <taxon>Streptophyta</taxon>
        <taxon>Embryophyta</taxon>
        <taxon>Tracheophyta</taxon>
        <taxon>Spermatophyta</taxon>
        <taxon>Magnoliopsida</taxon>
        <taxon>eudicotyledons</taxon>
        <taxon>Gunneridae</taxon>
        <taxon>Pentapetalae</taxon>
        <taxon>rosids</taxon>
        <taxon>fabids</taxon>
        <taxon>Fabales</taxon>
        <taxon>Fabaceae</taxon>
        <taxon>Caesalpinioideae</taxon>
        <taxon>Cassia clade</taxon>
        <taxon>Senna</taxon>
    </lineage>
</organism>
<comment type="caution">
    <text evidence="1">The sequence shown here is derived from an EMBL/GenBank/DDBJ whole genome shotgun (WGS) entry which is preliminary data.</text>
</comment>
<dbReference type="Proteomes" id="UP000634136">
    <property type="component" value="Unassembled WGS sequence"/>
</dbReference>
<keyword evidence="2" id="KW-1185">Reference proteome</keyword>